<keyword evidence="1" id="KW-1003">Cell membrane</keyword>
<keyword evidence="10" id="KW-1185">Reference proteome</keyword>
<dbReference type="InterPro" id="IPR001173">
    <property type="entry name" value="Glyco_trans_2-like"/>
</dbReference>
<evidence type="ECO:0000256" key="2">
    <source>
        <dbReference type="ARBA" id="ARBA00022676"/>
    </source>
</evidence>
<keyword evidence="5" id="KW-0448">Lipopolysaccharide biosynthesis</keyword>
<protein>
    <submittedName>
        <fullName evidence="9">Undecaprenyl-phosphate 4-deoxy-4-formamido-L-arabinose transferase</fullName>
        <ecNumber evidence="9">2.4.2.53</ecNumber>
    </submittedName>
</protein>
<dbReference type="Proteomes" id="UP000193409">
    <property type="component" value="Unassembled WGS sequence"/>
</dbReference>
<dbReference type="Gene3D" id="3.90.550.10">
    <property type="entry name" value="Spore Coat Polysaccharide Biosynthesis Protein SpsA, Chain A"/>
    <property type="match status" value="1"/>
</dbReference>
<dbReference type="EC" id="2.4.2.53" evidence="9"/>
<dbReference type="InterPro" id="IPR050256">
    <property type="entry name" value="Glycosyltransferase_2"/>
</dbReference>
<evidence type="ECO:0000259" key="8">
    <source>
        <dbReference type="Pfam" id="PF00535"/>
    </source>
</evidence>
<name>A0A1Y5SZT3_9RHOB</name>
<dbReference type="Pfam" id="PF00535">
    <property type="entry name" value="Glycos_transf_2"/>
    <property type="match status" value="1"/>
</dbReference>
<accession>A0A1Y5SZT3</accession>
<dbReference type="SUPFAM" id="SSF53448">
    <property type="entry name" value="Nucleotide-diphospho-sugar transferases"/>
    <property type="match status" value="1"/>
</dbReference>
<dbReference type="GO" id="GO:0009103">
    <property type="term" value="P:lipopolysaccharide biosynthetic process"/>
    <property type="evidence" value="ECO:0007669"/>
    <property type="project" value="UniProtKB-KW"/>
</dbReference>
<dbReference type="FunFam" id="3.90.550.10:FF:000170">
    <property type="entry name" value="Dolichol-phosphate mannosyltransferase"/>
    <property type="match status" value="1"/>
</dbReference>
<organism evidence="9 10">
    <name type="scientific">Pseudoruegeria aquimaris</name>
    <dbReference type="NCBI Taxonomy" id="393663"/>
    <lineage>
        <taxon>Bacteria</taxon>
        <taxon>Pseudomonadati</taxon>
        <taxon>Pseudomonadota</taxon>
        <taxon>Alphaproteobacteria</taxon>
        <taxon>Rhodobacterales</taxon>
        <taxon>Roseobacteraceae</taxon>
        <taxon>Pseudoruegeria</taxon>
    </lineage>
</organism>
<dbReference type="AlphaFoldDB" id="A0A1Y5SZT3"/>
<dbReference type="CDD" id="cd04179">
    <property type="entry name" value="DPM_DPG-synthase_like"/>
    <property type="match status" value="1"/>
</dbReference>
<evidence type="ECO:0000256" key="7">
    <source>
        <dbReference type="ARBA" id="ARBA00023136"/>
    </source>
</evidence>
<keyword evidence="6" id="KW-1133">Transmembrane helix</keyword>
<gene>
    <name evidence="9" type="primary">arnC</name>
    <name evidence="9" type="ORF">PSA7680_02716</name>
</gene>
<dbReference type="PANTHER" id="PTHR48090:SF3">
    <property type="entry name" value="UNDECAPRENYL-PHOSPHATE 4-DEOXY-4-FORMAMIDO-L-ARABINOSE TRANSFERASE"/>
    <property type="match status" value="1"/>
</dbReference>
<feature type="domain" description="Glycosyltransferase 2-like" evidence="8">
    <location>
        <begin position="12"/>
        <end position="171"/>
    </location>
</feature>
<evidence type="ECO:0000256" key="5">
    <source>
        <dbReference type="ARBA" id="ARBA00022985"/>
    </source>
</evidence>
<dbReference type="OrthoDB" id="9807795at2"/>
<proteinExistence type="predicted"/>
<evidence type="ECO:0000256" key="4">
    <source>
        <dbReference type="ARBA" id="ARBA00022692"/>
    </source>
</evidence>
<dbReference type="GO" id="GO:0005886">
    <property type="term" value="C:plasma membrane"/>
    <property type="evidence" value="ECO:0007669"/>
    <property type="project" value="TreeGrafter"/>
</dbReference>
<dbReference type="InterPro" id="IPR029044">
    <property type="entry name" value="Nucleotide-diphossugar_trans"/>
</dbReference>
<reference evidence="9 10" key="1">
    <citation type="submission" date="2017-03" db="EMBL/GenBank/DDBJ databases">
        <authorList>
            <person name="Afonso C.L."/>
            <person name="Miller P.J."/>
            <person name="Scott M.A."/>
            <person name="Spackman E."/>
            <person name="Goraichik I."/>
            <person name="Dimitrov K.M."/>
            <person name="Suarez D.L."/>
            <person name="Swayne D.E."/>
        </authorList>
    </citation>
    <scope>NUCLEOTIDE SEQUENCE [LARGE SCALE GENOMIC DNA]</scope>
    <source>
        <strain evidence="9 10">CECT 7680</strain>
    </source>
</reference>
<evidence type="ECO:0000256" key="6">
    <source>
        <dbReference type="ARBA" id="ARBA00022989"/>
    </source>
</evidence>
<sequence>MPQAETKAPAFSVVIPALNEAESIAGLLQRIDAALEGRSYEIIVVDDGSEDDTGAQVQAGPAHWRLLSHDARGGQSAAIHSGVAAARAPLIVTLDADGQNPPEEIPKLLAAWEARAADPALGLIAGQRVKRQDTLAKRWASRAANTIRSAALKDGTRDTGCGLKIFRKDVFLELPFFNHMHRYLPALVARAGYEVGHVDVAHAHREAGASKYTNLQRALVGAVDLLGVMWLLRRRKAARATEITRADREETKS</sequence>
<keyword evidence="7" id="KW-0472">Membrane</keyword>
<dbReference type="PANTHER" id="PTHR48090">
    <property type="entry name" value="UNDECAPRENYL-PHOSPHATE 4-DEOXY-4-FORMAMIDO-L-ARABINOSE TRANSFERASE-RELATED"/>
    <property type="match status" value="1"/>
</dbReference>
<dbReference type="GO" id="GO:0099621">
    <property type="term" value="F:undecaprenyl-phosphate 4-deoxy-4-formamido-L-arabinose transferase activity"/>
    <property type="evidence" value="ECO:0007669"/>
    <property type="project" value="UniProtKB-EC"/>
</dbReference>
<dbReference type="EMBL" id="FWFQ01000020">
    <property type="protein sequence ID" value="SLN52124.1"/>
    <property type="molecule type" value="Genomic_DNA"/>
</dbReference>
<evidence type="ECO:0000256" key="1">
    <source>
        <dbReference type="ARBA" id="ARBA00022475"/>
    </source>
</evidence>
<evidence type="ECO:0000313" key="10">
    <source>
        <dbReference type="Proteomes" id="UP000193409"/>
    </source>
</evidence>
<evidence type="ECO:0000256" key="3">
    <source>
        <dbReference type="ARBA" id="ARBA00022679"/>
    </source>
</evidence>
<keyword evidence="3 9" id="KW-0808">Transferase</keyword>
<keyword evidence="4" id="KW-0812">Transmembrane</keyword>
<evidence type="ECO:0000313" key="9">
    <source>
        <dbReference type="EMBL" id="SLN52124.1"/>
    </source>
</evidence>
<dbReference type="RefSeq" id="WP_085869254.1">
    <property type="nucleotide sequence ID" value="NZ_FWFQ01000020.1"/>
</dbReference>
<keyword evidence="2 9" id="KW-0328">Glycosyltransferase</keyword>